<feature type="transmembrane region" description="Helical" evidence="9">
    <location>
        <begin position="124"/>
        <end position="145"/>
    </location>
</feature>
<sequence>MSGTGGGERDQETARRRAWEDRTTGPLVVLGVGFLVAYATLVLAEALPAWLVLTLQLLLILSWATFVVDVVVRWALTPRGHRTAFLVHHPLDVLSAVLPVFRALRVVSLVHRVRYFRGHGGDAFRARIVSSMLVYAVVFIIFIALATLNAERDDPRATIQSFGDAIWWACVTIATVGYGDMYPVTVPGRIFAVMLMIGGIAIVGTASATIVSLFTERLGQLRERPREERESHERRPPRQGRPADAGAAPDAVPLQDDLRRE</sequence>
<dbReference type="GO" id="GO:0001508">
    <property type="term" value="P:action potential"/>
    <property type="evidence" value="ECO:0007669"/>
    <property type="project" value="TreeGrafter"/>
</dbReference>
<evidence type="ECO:0000256" key="9">
    <source>
        <dbReference type="SAM" id="Phobius"/>
    </source>
</evidence>
<feature type="transmembrane region" description="Helical" evidence="9">
    <location>
        <begin position="84"/>
        <end position="104"/>
    </location>
</feature>
<evidence type="ECO:0000256" key="5">
    <source>
        <dbReference type="ARBA" id="ARBA00023065"/>
    </source>
</evidence>
<keyword evidence="4 9" id="KW-1133">Transmembrane helix</keyword>
<evidence type="ECO:0000256" key="7">
    <source>
        <dbReference type="ARBA" id="ARBA00023303"/>
    </source>
</evidence>
<evidence type="ECO:0000313" key="12">
    <source>
        <dbReference type="Proteomes" id="UP000610303"/>
    </source>
</evidence>
<comment type="subcellular location">
    <subcellularLocation>
        <location evidence="1">Membrane</location>
        <topology evidence="1">Multi-pass membrane protein</topology>
    </subcellularLocation>
</comment>
<reference evidence="11" key="2">
    <citation type="submission" date="2020-09" db="EMBL/GenBank/DDBJ databases">
        <authorList>
            <person name="Sun Q."/>
            <person name="Ohkuma M."/>
        </authorList>
    </citation>
    <scope>NUCLEOTIDE SEQUENCE</scope>
    <source>
        <strain evidence="11">JCM 3346</strain>
    </source>
</reference>
<keyword evidence="3 9" id="KW-0812">Transmembrane</keyword>
<dbReference type="InterPro" id="IPR028325">
    <property type="entry name" value="VG_K_chnl"/>
</dbReference>
<dbReference type="Gene3D" id="1.20.5.110">
    <property type="match status" value="1"/>
</dbReference>
<dbReference type="AlphaFoldDB" id="A0A918FFP8"/>
<evidence type="ECO:0000256" key="1">
    <source>
        <dbReference type="ARBA" id="ARBA00004141"/>
    </source>
</evidence>
<keyword evidence="5" id="KW-0406">Ion transport</keyword>
<evidence type="ECO:0000256" key="6">
    <source>
        <dbReference type="ARBA" id="ARBA00023136"/>
    </source>
</evidence>
<feature type="region of interest" description="Disordered" evidence="8">
    <location>
        <begin position="222"/>
        <end position="261"/>
    </location>
</feature>
<dbReference type="Gene3D" id="1.10.287.70">
    <property type="match status" value="1"/>
</dbReference>
<gene>
    <name evidence="11" type="ORF">GCM10010196_31480</name>
</gene>
<feature type="transmembrane region" description="Helical" evidence="9">
    <location>
        <begin position="157"/>
        <end position="178"/>
    </location>
</feature>
<proteinExistence type="predicted"/>
<protein>
    <recommendedName>
        <fullName evidence="10">Potassium channel domain-containing protein</fullName>
    </recommendedName>
</protein>
<dbReference type="GO" id="GO:0008076">
    <property type="term" value="C:voltage-gated potassium channel complex"/>
    <property type="evidence" value="ECO:0007669"/>
    <property type="project" value="InterPro"/>
</dbReference>
<keyword evidence="6 9" id="KW-0472">Membrane</keyword>
<dbReference type="SUPFAM" id="SSF81324">
    <property type="entry name" value="Voltage-gated potassium channels"/>
    <property type="match status" value="1"/>
</dbReference>
<evidence type="ECO:0000256" key="3">
    <source>
        <dbReference type="ARBA" id="ARBA00022692"/>
    </source>
</evidence>
<comment type="caution">
    <text evidence="11">The sequence shown here is derived from an EMBL/GenBank/DDBJ whole genome shotgun (WGS) entry which is preliminary data.</text>
</comment>
<name>A0A918FFP8_AGRME</name>
<evidence type="ECO:0000259" key="10">
    <source>
        <dbReference type="Pfam" id="PF07885"/>
    </source>
</evidence>
<dbReference type="Proteomes" id="UP000610303">
    <property type="component" value="Unassembled WGS sequence"/>
</dbReference>
<evidence type="ECO:0000256" key="2">
    <source>
        <dbReference type="ARBA" id="ARBA00022448"/>
    </source>
</evidence>
<dbReference type="PANTHER" id="PTHR11537">
    <property type="entry name" value="VOLTAGE-GATED POTASSIUM CHANNEL"/>
    <property type="match status" value="1"/>
</dbReference>
<feature type="domain" description="Potassium channel" evidence="10">
    <location>
        <begin position="137"/>
        <end position="215"/>
    </location>
</feature>
<dbReference type="EMBL" id="BMRJ01000004">
    <property type="protein sequence ID" value="GGR35058.1"/>
    <property type="molecule type" value="Genomic_DNA"/>
</dbReference>
<evidence type="ECO:0000256" key="4">
    <source>
        <dbReference type="ARBA" id="ARBA00022989"/>
    </source>
</evidence>
<reference evidence="11" key="1">
    <citation type="journal article" date="2014" name="Int. J. Syst. Evol. Microbiol.">
        <title>Complete genome sequence of Corynebacterium casei LMG S-19264T (=DSM 44701T), isolated from a smear-ripened cheese.</title>
        <authorList>
            <consortium name="US DOE Joint Genome Institute (JGI-PGF)"/>
            <person name="Walter F."/>
            <person name="Albersmeier A."/>
            <person name="Kalinowski J."/>
            <person name="Ruckert C."/>
        </authorList>
    </citation>
    <scope>NUCLEOTIDE SEQUENCE</scope>
    <source>
        <strain evidence="11">JCM 3346</strain>
    </source>
</reference>
<feature type="transmembrane region" description="Helical" evidence="9">
    <location>
        <begin position="50"/>
        <end position="72"/>
    </location>
</feature>
<dbReference type="PANTHER" id="PTHR11537:SF254">
    <property type="entry name" value="POTASSIUM VOLTAGE-GATED CHANNEL PROTEIN SHAB"/>
    <property type="match status" value="1"/>
</dbReference>
<keyword evidence="12" id="KW-1185">Reference proteome</keyword>
<dbReference type="PRINTS" id="PR00169">
    <property type="entry name" value="KCHANNEL"/>
</dbReference>
<feature type="compositionally biased region" description="Low complexity" evidence="8">
    <location>
        <begin position="240"/>
        <end position="251"/>
    </location>
</feature>
<feature type="transmembrane region" description="Helical" evidence="9">
    <location>
        <begin position="190"/>
        <end position="214"/>
    </location>
</feature>
<keyword evidence="2" id="KW-0813">Transport</keyword>
<feature type="compositionally biased region" description="Basic and acidic residues" evidence="8">
    <location>
        <begin position="222"/>
        <end position="236"/>
    </location>
</feature>
<dbReference type="GO" id="GO:0005249">
    <property type="term" value="F:voltage-gated potassium channel activity"/>
    <property type="evidence" value="ECO:0007669"/>
    <property type="project" value="InterPro"/>
</dbReference>
<accession>A0A918FFP8</accession>
<dbReference type="InterPro" id="IPR013099">
    <property type="entry name" value="K_chnl_dom"/>
</dbReference>
<dbReference type="Pfam" id="PF07885">
    <property type="entry name" value="Ion_trans_2"/>
    <property type="match status" value="1"/>
</dbReference>
<dbReference type="RefSeq" id="WP_189086347.1">
    <property type="nucleotide sequence ID" value="NZ_BMRJ01000004.1"/>
</dbReference>
<evidence type="ECO:0000256" key="8">
    <source>
        <dbReference type="SAM" id="MobiDB-lite"/>
    </source>
</evidence>
<organism evidence="11 12">
    <name type="scientific">Agromyces mediolanus</name>
    <name type="common">Corynebacterium mediolanum</name>
    <dbReference type="NCBI Taxonomy" id="41986"/>
    <lineage>
        <taxon>Bacteria</taxon>
        <taxon>Bacillati</taxon>
        <taxon>Actinomycetota</taxon>
        <taxon>Actinomycetes</taxon>
        <taxon>Micrococcales</taxon>
        <taxon>Microbacteriaceae</taxon>
        <taxon>Agromyces</taxon>
    </lineage>
</organism>
<feature type="transmembrane region" description="Helical" evidence="9">
    <location>
        <begin position="25"/>
        <end position="44"/>
    </location>
</feature>
<keyword evidence="7" id="KW-0407">Ion channel</keyword>
<evidence type="ECO:0000313" key="11">
    <source>
        <dbReference type="EMBL" id="GGR35058.1"/>
    </source>
</evidence>